<dbReference type="InterPro" id="IPR001647">
    <property type="entry name" value="HTH_TetR"/>
</dbReference>
<protein>
    <submittedName>
        <fullName evidence="4">Putative HTH-type transcriptional regulator YvdT</fullName>
    </submittedName>
</protein>
<dbReference type="RefSeq" id="WP_063555195.1">
    <property type="nucleotide sequence ID" value="NZ_LITT01000014.1"/>
</dbReference>
<evidence type="ECO:0000259" key="3">
    <source>
        <dbReference type="PROSITE" id="PS50977"/>
    </source>
</evidence>
<evidence type="ECO:0000256" key="2">
    <source>
        <dbReference type="PROSITE-ProRule" id="PRU00335"/>
    </source>
</evidence>
<dbReference type="Pfam" id="PF00440">
    <property type="entry name" value="TetR_N"/>
    <property type="match status" value="1"/>
</dbReference>
<dbReference type="InterPro" id="IPR009057">
    <property type="entry name" value="Homeodomain-like_sf"/>
</dbReference>
<reference evidence="4 5" key="1">
    <citation type="journal article" date="2015" name="Biotechnol. Bioeng.">
        <title>Genome sequence and phenotypic characterization of Caulobacter segnis.</title>
        <authorList>
            <person name="Patel S."/>
            <person name="Fletcher B."/>
            <person name="Scott D.C."/>
            <person name="Ely B."/>
        </authorList>
    </citation>
    <scope>NUCLEOTIDE SEQUENCE [LARGE SCALE GENOMIC DNA]</scope>
    <source>
        <strain evidence="4 5">ERI-2</strain>
    </source>
</reference>
<feature type="domain" description="HTH tetR-type" evidence="3">
    <location>
        <begin position="9"/>
        <end position="69"/>
    </location>
</feature>
<evidence type="ECO:0000313" key="5">
    <source>
        <dbReference type="Proteomes" id="UP000077407"/>
    </source>
</evidence>
<comment type="caution">
    <text evidence="4">The sequence shown here is derived from an EMBL/GenBank/DDBJ whole genome shotgun (WGS) entry which is preliminary data.</text>
</comment>
<dbReference type="PANTHER" id="PTHR43479">
    <property type="entry name" value="ACREF/ENVCD OPERON REPRESSOR-RELATED"/>
    <property type="match status" value="1"/>
</dbReference>
<dbReference type="Proteomes" id="UP000077407">
    <property type="component" value="Unassembled WGS sequence"/>
</dbReference>
<dbReference type="PRINTS" id="PR00455">
    <property type="entry name" value="HTHTETR"/>
</dbReference>
<evidence type="ECO:0000256" key="1">
    <source>
        <dbReference type="ARBA" id="ARBA00023125"/>
    </source>
</evidence>
<name>A0A168QLL5_9CLOT</name>
<dbReference type="AlphaFoldDB" id="A0A168QLL5"/>
<gene>
    <name evidence="4" type="primary">yvdT</name>
    <name evidence="4" type="ORF">WY13_01683</name>
</gene>
<dbReference type="InterPro" id="IPR049149">
    <property type="entry name" value="TetR/AcrR_C"/>
</dbReference>
<accession>A0A168QLL5</accession>
<dbReference type="PATRIC" id="fig|1538.10.peg.2128"/>
<evidence type="ECO:0000313" key="4">
    <source>
        <dbReference type="EMBL" id="OAA89310.1"/>
    </source>
</evidence>
<dbReference type="PANTHER" id="PTHR43479:SF11">
    <property type="entry name" value="ACREF_ENVCD OPERON REPRESSOR-RELATED"/>
    <property type="match status" value="1"/>
</dbReference>
<proteinExistence type="predicted"/>
<feature type="DNA-binding region" description="H-T-H motif" evidence="2">
    <location>
        <begin position="32"/>
        <end position="51"/>
    </location>
</feature>
<dbReference type="OrthoDB" id="9814200at2"/>
<dbReference type="GO" id="GO:0003677">
    <property type="term" value="F:DNA binding"/>
    <property type="evidence" value="ECO:0007669"/>
    <property type="project" value="UniProtKB-UniRule"/>
</dbReference>
<dbReference type="EMBL" id="LITT01000014">
    <property type="protein sequence ID" value="OAA89310.1"/>
    <property type="molecule type" value="Genomic_DNA"/>
</dbReference>
<dbReference type="PROSITE" id="PS50977">
    <property type="entry name" value="HTH_TETR_2"/>
    <property type="match status" value="1"/>
</dbReference>
<dbReference type="Pfam" id="PF21303">
    <property type="entry name" value="TetR_C_39"/>
    <property type="match status" value="1"/>
</dbReference>
<organism evidence="4 5">
    <name type="scientific">Clostridium ljungdahlii</name>
    <dbReference type="NCBI Taxonomy" id="1538"/>
    <lineage>
        <taxon>Bacteria</taxon>
        <taxon>Bacillati</taxon>
        <taxon>Bacillota</taxon>
        <taxon>Clostridia</taxon>
        <taxon>Eubacteriales</taxon>
        <taxon>Clostridiaceae</taxon>
        <taxon>Clostridium</taxon>
    </lineage>
</organism>
<dbReference type="Gene3D" id="1.10.357.10">
    <property type="entry name" value="Tetracycline Repressor, domain 2"/>
    <property type="match status" value="1"/>
</dbReference>
<sequence>MSRTVKEPEERKKDILKAAQRLFREKGYEKTVISDIVKLAGIAQGTFYIYYKSKEDVFLAVLENLSEERVEKIIDIQKREDLNAIQKFNLIAKIEFDLNRRQDDLFLELHTEKNAGVHQKFIINSINKLIPVYASIIEQGVIEGAFNTKYPKEAAEYMLVATGFMFDPGIFHTNLEDLKIKAKAAEDIAERILGVHKGILNIPNIDQLVKGEN</sequence>
<dbReference type="InterPro" id="IPR050624">
    <property type="entry name" value="HTH-type_Tx_Regulator"/>
</dbReference>
<dbReference type="SUPFAM" id="SSF46689">
    <property type="entry name" value="Homeodomain-like"/>
    <property type="match status" value="1"/>
</dbReference>
<keyword evidence="1 2" id="KW-0238">DNA-binding</keyword>